<gene>
    <name evidence="8" type="ORF">IW245_000806</name>
</gene>
<organism evidence="8 9">
    <name type="scientific">Longispora fulva</name>
    <dbReference type="NCBI Taxonomy" id="619741"/>
    <lineage>
        <taxon>Bacteria</taxon>
        <taxon>Bacillati</taxon>
        <taxon>Actinomycetota</taxon>
        <taxon>Actinomycetes</taxon>
        <taxon>Micromonosporales</taxon>
        <taxon>Micromonosporaceae</taxon>
        <taxon>Longispora</taxon>
    </lineage>
</organism>
<comment type="similarity">
    <text evidence="1">Belongs to the glycosyl hydrolase 27 family.</text>
</comment>
<keyword evidence="2 6" id="KW-0732">Signal</keyword>
<dbReference type="PANTHER" id="PTHR11452">
    <property type="entry name" value="ALPHA-GALACTOSIDASE/ALPHA-N-ACETYLGALACTOSAMINIDASE"/>
    <property type="match status" value="1"/>
</dbReference>
<dbReference type="AlphaFoldDB" id="A0A8J7KUY6"/>
<keyword evidence="4 8" id="KW-0326">Glycosidase</keyword>
<comment type="caution">
    <text evidence="8">The sequence shown here is derived from an EMBL/GenBank/DDBJ whole genome shotgun (WGS) entry which is preliminary data.</text>
</comment>
<feature type="domain" description="CBM6" evidence="7">
    <location>
        <begin position="34"/>
        <end position="156"/>
    </location>
</feature>
<dbReference type="CDD" id="cd04081">
    <property type="entry name" value="CBM35_galactosidase-like"/>
    <property type="match status" value="2"/>
</dbReference>
<dbReference type="SUPFAM" id="SSF51011">
    <property type="entry name" value="Glycosyl hydrolase domain"/>
    <property type="match status" value="1"/>
</dbReference>
<dbReference type="Proteomes" id="UP000622552">
    <property type="component" value="Unassembled WGS sequence"/>
</dbReference>
<dbReference type="EMBL" id="JADOUF010000001">
    <property type="protein sequence ID" value="MBG6134612.1"/>
    <property type="molecule type" value="Genomic_DNA"/>
</dbReference>
<dbReference type="InterPro" id="IPR017853">
    <property type="entry name" value="GH"/>
</dbReference>
<dbReference type="Pfam" id="PF16990">
    <property type="entry name" value="CBM_35"/>
    <property type="match status" value="1"/>
</dbReference>
<dbReference type="EC" id="3.2.1.22" evidence="8"/>
<feature type="domain" description="CBM6" evidence="7">
    <location>
        <begin position="162"/>
        <end position="284"/>
    </location>
</feature>
<dbReference type="InterPro" id="IPR055240">
    <property type="entry name" value="CBM13-like"/>
</dbReference>
<dbReference type="SUPFAM" id="SSF51445">
    <property type="entry name" value="(Trans)glycosidases"/>
    <property type="match status" value="1"/>
</dbReference>
<evidence type="ECO:0000256" key="5">
    <source>
        <dbReference type="SAM" id="MobiDB-lite"/>
    </source>
</evidence>
<dbReference type="InterPro" id="IPR002241">
    <property type="entry name" value="Glyco_hydro_27"/>
</dbReference>
<evidence type="ECO:0000259" key="7">
    <source>
        <dbReference type="PROSITE" id="PS51175"/>
    </source>
</evidence>
<protein>
    <submittedName>
        <fullName evidence="8">Alpha-galactosidase</fullName>
        <ecNumber evidence="8">3.2.1.22</ecNumber>
    </submittedName>
</protein>
<dbReference type="InterPro" id="IPR013780">
    <property type="entry name" value="Glyco_hydro_b"/>
</dbReference>
<dbReference type="Gene3D" id="3.20.20.70">
    <property type="entry name" value="Aldolase class I"/>
    <property type="match status" value="1"/>
</dbReference>
<proteinExistence type="inferred from homology"/>
<dbReference type="InterPro" id="IPR008979">
    <property type="entry name" value="Galactose-bd-like_sf"/>
</dbReference>
<evidence type="ECO:0000256" key="2">
    <source>
        <dbReference type="ARBA" id="ARBA00022729"/>
    </source>
</evidence>
<dbReference type="GO" id="GO:0005975">
    <property type="term" value="P:carbohydrate metabolic process"/>
    <property type="evidence" value="ECO:0007669"/>
    <property type="project" value="InterPro"/>
</dbReference>
<keyword evidence="9" id="KW-1185">Reference proteome</keyword>
<feature type="chain" id="PRO_5035252992" evidence="6">
    <location>
        <begin position="34"/>
        <end position="1002"/>
    </location>
</feature>
<dbReference type="InterPro" id="IPR013785">
    <property type="entry name" value="Aldolase_TIM"/>
</dbReference>
<dbReference type="PANTHER" id="PTHR11452:SF75">
    <property type="entry name" value="ALPHA-GALACTOSIDASE MEL1"/>
    <property type="match status" value="1"/>
</dbReference>
<feature type="signal peptide" evidence="6">
    <location>
        <begin position="1"/>
        <end position="33"/>
    </location>
</feature>
<feature type="compositionally biased region" description="Pro residues" evidence="5">
    <location>
        <begin position="289"/>
        <end position="301"/>
    </location>
</feature>
<dbReference type="PROSITE" id="PS51175">
    <property type="entry name" value="CBM6"/>
    <property type="match status" value="2"/>
</dbReference>
<evidence type="ECO:0000313" key="9">
    <source>
        <dbReference type="Proteomes" id="UP000622552"/>
    </source>
</evidence>
<dbReference type="GO" id="GO:0004557">
    <property type="term" value="F:alpha-galactosidase activity"/>
    <property type="evidence" value="ECO:0007669"/>
    <property type="project" value="UniProtKB-EC"/>
</dbReference>
<evidence type="ECO:0000256" key="1">
    <source>
        <dbReference type="ARBA" id="ARBA00009743"/>
    </source>
</evidence>
<evidence type="ECO:0000256" key="4">
    <source>
        <dbReference type="ARBA" id="ARBA00023295"/>
    </source>
</evidence>
<dbReference type="InterPro" id="IPR041233">
    <property type="entry name" value="Melibiase_C"/>
</dbReference>
<dbReference type="Gene3D" id="2.60.120.260">
    <property type="entry name" value="Galactose-binding domain-like"/>
    <property type="match status" value="2"/>
</dbReference>
<accession>A0A8J7KUY6</accession>
<evidence type="ECO:0000256" key="6">
    <source>
        <dbReference type="SAM" id="SignalP"/>
    </source>
</evidence>
<evidence type="ECO:0000256" key="3">
    <source>
        <dbReference type="ARBA" id="ARBA00022801"/>
    </source>
</evidence>
<sequence>MRPIPLRQRILAGALTAVLVPLAVVLVSGPASAASYEAESTANTLLGRAGVRDCAPCSGSKKVGDVYGGGALEFRGITAGAAGGFRVRIHYTAGDARSAQVSVNGGQASTVAFAPTGGWNVVGISELTLTLAAGANVIKVDSGTGYGPDLDSVEIDPLSAPTAYEAEASANTLAGAAVRSSCGACSGGNKVGYIGGTGTLRFNGVTAPATGDYQLRVFYATADQRQATISVNSATGVPVTFNSSGGWDKVATSDLTVSLTAGSNTITVANPAGFAPDIDKIELTGTGPAPSPSPSPTPTATPTPSGGIDISADNIRINYSLATGRADVYYSGVRRITGMYSGADIGSTFVSTKDAGASCAYANLVVTCARPGQPTLRQKFVFQGPDRFLIQLEASSSSSITVNKMTPMLVDTTGGVDIGTAGDNRVLLVPVDNDSWVRYESKPVDTVTTASRSFEVTSFYDDTSRNGFVFGSVDHDTWKSATVAAGGSGKLNRLEVTAGITDFGYDYGTADNRFQFNREKRAHNPVTGTTVSSPRMLIGYFADWRTGMETFARANATAVPSRTWDKGTPFGFNSWGGLGARVADPTLVTQTSDFLASQVPGWRNTATGAAKPYVGIDSYWDALLQPQWAFEDPNTDWSKLQAYVDKVHANGQEPALYFQPFVNFWDHYDEPVGGTKLCDTCQNQTLRQMSLKVNNQPIINDGAIALDPTNPGVLNRARMALTKFHDLGVRYVKIDFLTHGTLEADGWYDTTVKTGLQAFHKGMAQVMSYAGPDTFIDAAISPLFMAQYAQARRISCDAHGSMNNWHETDPDRYQKSTEYMLNSLTYGWWLDELYTYNDADHIQFGNYVYENNNNAKLIGVWPENYNRARVTSAVITGVYLISDDYSATGDPELKNRAKKFLQNPQINAIAQLGRSFQPVEADTGFKANSLYVLRQGNTTYLAVFNFDKTGARTFTVDATRLGLNAGTTYNLTELWSGATSTMSGSTSIPVPTEDAKIFKITG</sequence>
<feature type="region of interest" description="Disordered" evidence="5">
    <location>
        <begin position="279"/>
        <end position="308"/>
    </location>
</feature>
<reference evidence="8" key="1">
    <citation type="submission" date="2020-11" db="EMBL/GenBank/DDBJ databases">
        <title>Sequencing the genomes of 1000 actinobacteria strains.</title>
        <authorList>
            <person name="Klenk H.-P."/>
        </authorList>
    </citation>
    <scope>NUCLEOTIDE SEQUENCE</scope>
    <source>
        <strain evidence="8">DSM 45356</strain>
    </source>
</reference>
<name>A0A8J7KUY6_9ACTN</name>
<dbReference type="InterPro" id="IPR005084">
    <property type="entry name" value="CBM6"/>
</dbReference>
<dbReference type="Pfam" id="PF22704">
    <property type="entry name" value="CBM13-like"/>
    <property type="match status" value="1"/>
</dbReference>
<evidence type="ECO:0000313" key="8">
    <source>
        <dbReference type="EMBL" id="MBG6134612.1"/>
    </source>
</evidence>
<keyword evidence="3 8" id="KW-0378">Hydrolase</keyword>
<dbReference type="GO" id="GO:0030246">
    <property type="term" value="F:carbohydrate binding"/>
    <property type="evidence" value="ECO:0007669"/>
    <property type="project" value="InterPro"/>
</dbReference>
<dbReference type="RefSeq" id="WP_197001826.1">
    <property type="nucleotide sequence ID" value="NZ_BONS01000023.1"/>
</dbReference>
<dbReference type="SUPFAM" id="SSF49785">
    <property type="entry name" value="Galactose-binding domain-like"/>
    <property type="match status" value="2"/>
</dbReference>
<dbReference type="Pfam" id="PF17801">
    <property type="entry name" value="Melibiase_C"/>
    <property type="match status" value="1"/>
</dbReference>
<dbReference type="Gene3D" id="2.60.40.1180">
    <property type="entry name" value="Golgi alpha-mannosidase II"/>
    <property type="match status" value="1"/>
</dbReference>